<proteinExistence type="predicted"/>
<evidence type="ECO:0000313" key="2">
    <source>
        <dbReference type="Proteomes" id="UP000198894"/>
    </source>
</evidence>
<accession>A0A1G9I618</accession>
<name>A0A1G9I618_9HYPH</name>
<dbReference type="AlphaFoldDB" id="A0A1G9I618"/>
<reference evidence="2" key="1">
    <citation type="submission" date="2016-10" db="EMBL/GenBank/DDBJ databases">
        <authorList>
            <person name="Varghese N."/>
            <person name="Submissions S."/>
        </authorList>
    </citation>
    <scope>NUCLEOTIDE SEQUENCE [LARGE SCALE GENOMIC DNA]</scope>
    <source>
        <strain evidence="2">CGMCC 1.11022</strain>
    </source>
</reference>
<keyword evidence="2" id="KW-1185">Reference proteome</keyword>
<organism evidence="1 2">
    <name type="scientific">Mesorhizobium muleiense</name>
    <dbReference type="NCBI Taxonomy" id="1004279"/>
    <lineage>
        <taxon>Bacteria</taxon>
        <taxon>Pseudomonadati</taxon>
        <taxon>Pseudomonadota</taxon>
        <taxon>Alphaproteobacteria</taxon>
        <taxon>Hyphomicrobiales</taxon>
        <taxon>Phyllobacteriaceae</taxon>
        <taxon>Mesorhizobium</taxon>
    </lineage>
</organism>
<sequence length="58" mass="6276">MAKLSAPCPICRKAAKQSQLTAGDYLEFDCSDCGYFQISRAFQQVASKTAGFHEAAIT</sequence>
<dbReference type="Proteomes" id="UP000198894">
    <property type="component" value="Unassembled WGS sequence"/>
</dbReference>
<dbReference type="EMBL" id="FNEE01000029">
    <property type="protein sequence ID" value="SDL20687.1"/>
    <property type="molecule type" value="Genomic_DNA"/>
</dbReference>
<protein>
    <submittedName>
        <fullName evidence="1">Uncharacterized protein</fullName>
    </submittedName>
</protein>
<evidence type="ECO:0000313" key="1">
    <source>
        <dbReference type="EMBL" id="SDL20687.1"/>
    </source>
</evidence>
<gene>
    <name evidence="1" type="ORF">SAMN05428953_12943</name>
</gene>